<evidence type="ECO:0000313" key="7">
    <source>
        <dbReference type="Proteomes" id="UP000615446"/>
    </source>
</evidence>
<proteinExistence type="predicted"/>
<organism evidence="6 7">
    <name type="scientific">Rhizophagus clarus</name>
    <dbReference type="NCBI Taxonomy" id="94130"/>
    <lineage>
        <taxon>Eukaryota</taxon>
        <taxon>Fungi</taxon>
        <taxon>Fungi incertae sedis</taxon>
        <taxon>Mucoromycota</taxon>
        <taxon>Glomeromycotina</taxon>
        <taxon>Glomeromycetes</taxon>
        <taxon>Glomerales</taxon>
        <taxon>Glomeraceae</taxon>
        <taxon>Rhizophagus</taxon>
    </lineage>
</organism>
<dbReference type="InterPro" id="IPR012337">
    <property type="entry name" value="RNaseH-like_sf"/>
</dbReference>
<dbReference type="GO" id="GO:0005634">
    <property type="term" value="C:nucleus"/>
    <property type="evidence" value="ECO:0007669"/>
    <property type="project" value="UniProtKB-SubCell"/>
</dbReference>
<name>A0A8H3LL12_9GLOM</name>
<dbReference type="EMBL" id="BLAL01000182">
    <property type="protein sequence ID" value="GES88914.1"/>
    <property type="molecule type" value="Genomic_DNA"/>
</dbReference>
<dbReference type="SUPFAM" id="SSF140996">
    <property type="entry name" value="Hermes dimerisation domain"/>
    <property type="match status" value="1"/>
</dbReference>
<dbReference type="Proteomes" id="UP000615446">
    <property type="component" value="Unassembled WGS sequence"/>
</dbReference>
<dbReference type="GO" id="GO:0008270">
    <property type="term" value="F:zinc ion binding"/>
    <property type="evidence" value="ECO:0007669"/>
    <property type="project" value="UniProtKB-KW"/>
</dbReference>
<keyword evidence="3" id="KW-0863">Zinc-finger</keyword>
<comment type="subcellular location">
    <subcellularLocation>
        <location evidence="1">Nucleus</location>
    </subcellularLocation>
</comment>
<keyword evidence="4" id="KW-0862">Zinc</keyword>
<dbReference type="OrthoDB" id="2407626at2759"/>
<keyword evidence="5" id="KW-0539">Nucleus</keyword>
<reference evidence="6" key="1">
    <citation type="submission" date="2019-10" db="EMBL/GenBank/DDBJ databases">
        <title>Conservation and host-specific expression of non-tandemly repeated heterogenous ribosome RNA gene in arbuscular mycorrhizal fungi.</title>
        <authorList>
            <person name="Maeda T."/>
            <person name="Kobayashi Y."/>
            <person name="Nakagawa T."/>
            <person name="Ezawa T."/>
            <person name="Yamaguchi K."/>
            <person name="Bino T."/>
            <person name="Nishimoto Y."/>
            <person name="Shigenobu S."/>
            <person name="Kawaguchi M."/>
        </authorList>
    </citation>
    <scope>NUCLEOTIDE SEQUENCE</scope>
    <source>
        <strain evidence="6">HR1</strain>
    </source>
</reference>
<sequence>MSLQNKRVKYDAYLIKDSTNRTGNTDENELQHYTGSRYFYFKKGEDSNSATCYVIKEDGEECGHYYNDESTTSNLIHHLATKHKIYKSGSAEEAKHLKEQPQFDIQVAIKKRKPKSETEYKQIRQNVTEFIIEDNQPLYVLQSKSFRKLLLSLDEHFEIPYDKSIKLMIGEAFEWSKDQLLELLKIDCTAASITTDFWTSKARHGYIGVTCSWISHDWTLCEALLALQRVRYPHTGKIIKELLNKIFADWAIASKLLTMTTDNGSNIKKAGRLMEAAIFRLSCTAHTSVPHKSN</sequence>
<evidence type="ECO:0000256" key="2">
    <source>
        <dbReference type="ARBA" id="ARBA00022723"/>
    </source>
</evidence>
<dbReference type="PANTHER" id="PTHR46481">
    <property type="entry name" value="ZINC FINGER BED DOMAIN-CONTAINING PROTEIN 4"/>
    <property type="match status" value="1"/>
</dbReference>
<gene>
    <name evidence="6" type="ORF">RCL2_001583800</name>
</gene>
<keyword evidence="2" id="KW-0479">Metal-binding</keyword>
<dbReference type="SUPFAM" id="SSF53098">
    <property type="entry name" value="Ribonuclease H-like"/>
    <property type="match status" value="1"/>
</dbReference>
<evidence type="ECO:0000256" key="5">
    <source>
        <dbReference type="ARBA" id="ARBA00023242"/>
    </source>
</evidence>
<dbReference type="PANTHER" id="PTHR46481:SF10">
    <property type="entry name" value="ZINC FINGER BED DOMAIN-CONTAINING PROTEIN 39"/>
    <property type="match status" value="1"/>
</dbReference>
<comment type="caution">
    <text evidence="6">The sequence shown here is derived from an EMBL/GenBank/DDBJ whole genome shotgun (WGS) entry which is preliminary data.</text>
</comment>
<dbReference type="AlphaFoldDB" id="A0A8H3LL12"/>
<evidence type="ECO:0000256" key="4">
    <source>
        <dbReference type="ARBA" id="ARBA00022833"/>
    </source>
</evidence>
<protein>
    <submittedName>
        <fullName evidence="6">Zinc finger BED domain-containing protein 4-like</fullName>
    </submittedName>
</protein>
<evidence type="ECO:0000256" key="3">
    <source>
        <dbReference type="ARBA" id="ARBA00022771"/>
    </source>
</evidence>
<accession>A0A8H3LL12</accession>
<dbReference type="InterPro" id="IPR052035">
    <property type="entry name" value="ZnF_BED_domain_contain"/>
</dbReference>
<evidence type="ECO:0000256" key="1">
    <source>
        <dbReference type="ARBA" id="ARBA00004123"/>
    </source>
</evidence>
<evidence type="ECO:0000313" key="6">
    <source>
        <dbReference type="EMBL" id="GES88914.1"/>
    </source>
</evidence>